<dbReference type="InterPro" id="IPR015943">
    <property type="entry name" value="WD40/YVTN_repeat-like_dom_sf"/>
</dbReference>
<evidence type="ECO:0000313" key="4">
    <source>
        <dbReference type="Proteomes" id="UP001304300"/>
    </source>
</evidence>
<feature type="chain" id="PRO_5042818799" description="LVIVD repeat protein" evidence="2">
    <location>
        <begin position="21"/>
        <end position="1729"/>
    </location>
</feature>
<protein>
    <recommendedName>
        <fullName evidence="5">LVIVD repeat protein</fullName>
    </recommendedName>
</protein>
<dbReference type="InterPro" id="IPR013211">
    <property type="entry name" value="LVIVD"/>
</dbReference>
<evidence type="ECO:0000256" key="2">
    <source>
        <dbReference type="SAM" id="SignalP"/>
    </source>
</evidence>
<proteinExistence type="predicted"/>
<dbReference type="KEGG" id="puo:RZN69_16930"/>
<keyword evidence="1" id="KW-0175">Coiled coil</keyword>
<organism evidence="3 4">
    <name type="scientific">Rubellicoccus peritrichatus</name>
    <dbReference type="NCBI Taxonomy" id="3080537"/>
    <lineage>
        <taxon>Bacteria</taxon>
        <taxon>Pseudomonadati</taxon>
        <taxon>Verrucomicrobiota</taxon>
        <taxon>Opitutia</taxon>
        <taxon>Puniceicoccales</taxon>
        <taxon>Cerasicoccaceae</taxon>
        <taxon>Rubellicoccus</taxon>
    </lineage>
</organism>
<evidence type="ECO:0008006" key="5">
    <source>
        <dbReference type="Google" id="ProtNLM"/>
    </source>
</evidence>
<dbReference type="EMBL" id="CP136920">
    <property type="protein sequence ID" value="WOO40306.1"/>
    <property type="molecule type" value="Genomic_DNA"/>
</dbReference>
<feature type="coiled-coil region" evidence="1">
    <location>
        <begin position="1660"/>
        <end position="1711"/>
    </location>
</feature>
<dbReference type="RefSeq" id="WP_317832487.1">
    <property type="nucleotide sequence ID" value="NZ_CP136920.1"/>
</dbReference>
<keyword evidence="2" id="KW-0732">Signal</keyword>
<dbReference type="Pfam" id="PF08309">
    <property type="entry name" value="LVIVD"/>
    <property type="match status" value="6"/>
</dbReference>
<gene>
    <name evidence="3" type="ORF">RZN69_16930</name>
</gene>
<dbReference type="Gene3D" id="2.130.10.10">
    <property type="entry name" value="YVTN repeat-like/Quinoprotein amine dehydrogenase"/>
    <property type="match status" value="2"/>
</dbReference>
<dbReference type="SUPFAM" id="SSF89372">
    <property type="entry name" value="Fucose-specific lectin"/>
    <property type="match status" value="1"/>
</dbReference>
<dbReference type="Gene3D" id="2.40.300.10">
    <property type="entry name" value="Head decoration protein D"/>
    <property type="match status" value="1"/>
</dbReference>
<accession>A0AAQ3QSF8</accession>
<dbReference type="SUPFAM" id="SSF101908">
    <property type="entry name" value="Putative isomerase YbhE"/>
    <property type="match status" value="1"/>
</dbReference>
<sequence>MNKIITLCLMLLVCSFELTAIPNTLSYQGRVSDDGLLLDGDFYMRFALSDGLNSAHLWHNDGSDPADHTQPLDGLGVTVTNGLFSIVLGNGPGADNSPIPSAVWENDTLFLKVWLSKDSTDGTDGTFDLLTTTQIVPVAHAHRAKVASGLLGSNIDGSSLVNLDGATILAGSIGSSSLAPGSVNYAALGEDAVNASHIAEDAVQLENLAFDELGSGLAPVFEGVTRPVYISVNQPPAHVKLSGHGEGQTTAFSNLTNDQFDLDITGSGFPVVVVPDSGSPAQSISIAEIGGRVAISYTQDNGSGNRLMFAIANDAELTSTTTWKRVVVERDKDVFFQTSLASIGGKPGIAFVETSGLSNSLWFAIANVTDPATETQWNDWEIISVDPSTASNASALAVVDGRAAIAYFDQDRINLFFAMADDANYQAGETWSIEQIDTGDGFSGVSLALINDRAMILYDGGALAFAHAPNSSAAETAANWSKYTIAGGSIFGLSLAEVGGFPAVAYAYQPHQGTLAYTVANKATPTDSSDWLPVVQLDTGSVGESPSLIEVNGQPMVAHHKSDTDDLKVTIRSPIGTQPIINLTLDGSTAKVGESCALAFINGKPVIAYNDRSNDTIKVFQGEMIDWSVNAGMLTGLNLAQNGNLELSYLGGATNTVDMSSVINDADADPTNEIQNLSYNTSTMELSLTSATSVNLSSLVDDADSDPANEIITNLQLDGTQLRINEAGNVRTAELSSLINDADFDPANEIQVLSFNTSTAQLSLGNGGGTADLSQLEDDADADPANELITGFSFDGSTLTVNEAGVGHKADLSSLVLGDLSSPDSSLTLMPAGSIVIDQYTGDPADGTVDDTRQSSVIAQQFTSRLTGKLAAIKFEQVTLGVDVTSVQLFVRDQALNDLAHIVVSVSEFLSAGGCIDIPEMDRPSLNSDKILFAVLSVSASSGPDNLISIGYQNPGAYSSGYASFDPEGADYIMTSFMELANDGLVVTQDSITAQSFVGDGASLTNLDGGNVQDGTITAAKFDSNIVFTGDGSGLTNLNPSNLAGPFTYNSLDFSTLREVGIGDANGGQARKVFVSGNYAYVANWLDGLRIYDISDPTNPQSVGHIDDGNDTAQGIVVTGNYAYLSADDDGVRIYDVSDPTNPTFVRTFPMSPSNDADADQVTIEGNYAYLANGSGGLQIYDISDPSNPVLPLGGSQGYEDTNGGARRVAINGNYAYLPLHGFGFAVMDITNKSDPVKIRETNFSGTALAIEVTNSHLYVGDSLEGVRVYNLVDPANPAFVTTLDDSVGGTQDIKIVDNYAYVARTGSDLRIYDIIDPTNPVRVATIAQSSGAIGLAVEGNYIYVANQTNGLRVLEISSTFGLEAGATFVGDASGLTNLNGLHLFDGSVTAAKLADGVLDGATISGVALSGSDIVVTEGGVDHTVDISDLRVSSVGIGLAGGPATKLQVEHDHPGTTVAFNPGDHAAIFRNPSTSSHADVLLLELGSSAPATNQNFITFRGSLGTVGAIKGDGAGGLQFNSSTGDYAEYLPRLNIDEDINRSDVVGVFNGKVSKQTEGADWIMAVSSRAIVLGNHPGEALVDHYEAIGFLGQVEVKAVGPVQAGDYLIASGRNDGTAIAVSPGNLIPAQYNLVIGRAWDESSEPGLKKINTVVGLPQAMVEMQRNESADLLKKVAKQQAEIAVLKEQIDALEQIQVEHANQSKQIKELLHRLSSIEASLKPSNKLAHNQ</sequence>
<evidence type="ECO:0000313" key="3">
    <source>
        <dbReference type="EMBL" id="WOO40306.1"/>
    </source>
</evidence>
<reference evidence="3 4" key="1">
    <citation type="submission" date="2023-10" db="EMBL/GenBank/DDBJ databases">
        <title>Rubellicoccus peritrichatus gen. nov., sp. nov., isolated from an algae of coral reef tank.</title>
        <authorList>
            <person name="Luo J."/>
        </authorList>
    </citation>
    <scope>NUCLEOTIDE SEQUENCE [LARGE SCALE GENOMIC DNA]</scope>
    <source>
        <strain evidence="3 4">CR14</strain>
    </source>
</reference>
<feature type="signal peptide" evidence="2">
    <location>
        <begin position="1"/>
        <end position="20"/>
    </location>
</feature>
<name>A0AAQ3QSF8_9BACT</name>
<evidence type="ECO:0000256" key="1">
    <source>
        <dbReference type="SAM" id="Coils"/>
    </source>
</evidence>
<dbReference type="SUPFAM" id="SSF75011">
    <property type="entry name" value="3-carboxy-cis,cis-mucoante lactonizing enzyme"/>
    <property type="match status" value="1"/>
</dbReference>
<dbReference type="Proteomes" id="UP001304300">
    <property type="component" value="Chromosome"/>
</dbReference>
<keyword evidence="4" id="KW-1185">Reference proteome</keyword>